<dbReference type="InterPro" id="IPR036144">
    <property type="entry name" value="RibA-like_sf"/>
</dbReference>
<dbReference type="FunFam" id="3.90.870.10:FF:000001">
    <property type="entry name" value="Riboflavin biosynthesis protein RibBA"/>
    <property type="match status" value="1"/>
</dbReference>
<feature type="region of interest" description="GTP cyclohydrolase II" evidence="19">
    <location>
        <begin position="200"/>
        <end position="396"/>
    </location>
</feature>
<dbReference type="InterPro" id="IPR017945">
    <property type="entry name" value="DHBP_synth_RibB-like_a/b_dom"/>
</dbReference>
<dbReference type="CDD" id="cd00641">
    <property type="entry name" value="GTP_cyclohydro2"/>
    <property type="match status" value="1"/>
</dbReference>
<dbReference type="NCBIfam" id="TIGR00505">
    <property type="entry name" value="ribA"/>
    <property type="match status" value="1"/>
</dbReference>
<dbReference type="EC" id="3.5.4.25" evidence="19"/>
<keyword evidence="13 19" id="KW-0342">GTP-binding</keyword>
<gene>
    <name evidence="19" type="primary">ribBA</name>
    <name evidence="21" type="ORF">EV213_103167</name>
</gene>
<protein>
    <recommendedName>
        <fullName evidence="19">Riboflavin biosynthesis protein RibBA</fullName>
    </recommendedName>
    <domain>
        <recommendedName>
            <fullName evidence="19">3,4-dihydroxy-2-butanone 4-phosphate synthase</fullName>
            <shortName evidence="19">DHBP synthase</shortName>
            <ecNumber evidence="19">4.1.99.12</ecNumber>
        </recommendedName>
    </domain>
    <domain>
        <recommendedName>
            <fullName evidence="19">GTP cyclohydrolase-2</fullName>
            <ecNumber evidence="19">3.5.4.25</ecNumber>
        </recommendedName>
        <alternativeName>
            <fullName evidence="19">GTP cyclohydrolase II</fullName>
        </alternativeName>
    </domain>
</protein>
<feature type="binding site" evidence="19">
    <location>
        <position position="141"/>
    </location>
    <ligand>
        <name>Mg(2+)</name>
        <dbReference type="ChEBI" id="CHEBI:18420"/>
        <label>2</label>
    </ligand>
</feature>
<dbReference type="NCBIfam" id="NF001591">
    <property type="entry name" value="PRK00393.1"/>
    <property type="match status" value="1"/>
</dbReference>
<evidence type="ECO:0000256" key="14">
    <source>
        <dbReference type="ARBA" id="ARBA00023211"/>
    </source>
</evidence>
<organism evidence="21 22">
    <name type="scientific">Aureibacillus halotolerans</name>
    <dbReference type="NCBI Taxonomy" id="1508390"/>
    <lineage>
        <taxon>Bacteria</taxon>
        <taxon>Bacillati</taxon>
        <taxon>Bacillota</taxon>
        <taxon>Bacilli</taxon>
        <taxon>Bacillales</taxon>
        <taxon>Bacillaceae</taxon>
        <taxon>Aureibacillus</taxon>
    </lineage>
</organism>
<sequence length="396" mass="43576">MFCTVEEAVRELQQGKVIIVCDDETRENEGDFVALASHITPETINFMAKEGRGLICLPVHESIANRLHFQPMTDTNSDHHRTAFTVSVDHRSNSTGISAFDRATTVKAVASHESVAEDFTKPGHMFPLIAQEGGVLVRPGHTEAAVDLAILSGTVPAGVICEVMNEDGSMSRVPDLIVIAETFSLKMLSIQALRTYRQTNEALVQPEARIQLPTSVGDFEAIGYKSLLDGKEHLAMIKGEVKNAEDVLVRVHSECLTGDVFGSKRCDCGPQLDASLMAIEKEGGVVLYLRQEGRGIGLLNKLRAYELQEKGYDTVEANEHLGFPADMRSYAEAAQMLNDLGVRSIRLLTNNPQKASELTRFGINVRSLVPLEIPAEKENENYLLTKKQKMGHLLHL</sequence>
<comment type="function">
    <text evidence="17 19">Catalyzes the conversion of GTP to 2,5-diamino-6-ribosylamino-4(3H)-pyrimidinone 5'-phosphate (DARP), formate and pyrophosphate.</text>
</comment>
<dbReference type="Proteomes" id="UP000295632">
    <property type="component" value="Unassembled WGS sequence"/>
</dbReference>
<evidence type="ECO:0000259" key="20">
    <source>
        <dbReference type="Pfam" id="PF00925"/>
    </source>
</evidence>
<comment type="caution">
    <text evidence="21">The sequence shown here is derived from an EMBL/GenBank/DDBJ whole genome shotgun (WGS) entry which is preliminary data.</text>
</comment>
<keyword evidence="9 19" id="KW-0547">Nucleotide-binding</keyword>
<comment type="catalytic activity">
    <reaction evidence="1 19">
        <text>D-ribulose 5-phosphate = (2S)-2-hydroxy-3-oxobutyl phosphate + formate + H(+)</text>
        <dbReference type="Rhea" id="RHEA:18457"/>
        <dbReference type="ChEBI" id="CHEBI:15378"/>
        <dbReference type="ChEBI" id="CHEBI:15740"/>
        <dbReference type="ChEBI" id="CHEBI:58121"/>
        <dbReference type="ChEBI" id="CHEBI:58830"/>
        <dbReference type="EC" id="4.1.99.12"/>
    </reaction>
</comment>
<comment type="cofactor">
    <cofactor evidence="19">
        <name>Zn(2+)</name>
        <dbReference type="ChEBI" id="CHEBI:29105"/>
    </cofactor>
    <text evidence="19">Binds 1 zinc ion per subunit.</text>
</comment>
<feature type="region of interest" description="DHBP synthase" evidence="19">
    <location>
        <begin position="1"/>
        <end position="199"/>
    </location>
</feature>
<evidence type="ECO:0000256" key="12">
    <source>
        <dbReference type="ARBA" id="ARBA00022842"/>
    </source>
</evidence>
<feature type="binding site" evidence="19">
    <location>
        <position position="271"/>
    </location>
    <ligand>
        <name>GTP</name>
        <dbReference type="ChEBI" id="CHEBI:37565"/>
    </ligand>
</feature>
<dbReference type="GO" id="GO:0030145">
    <property type="term" value="F:manganese ion binding"/>
    <property type="evidence" value="ECO:0007669"/>
    <property type="project" value="UniProtKB-UniRule"/>
</dbReference>
<evidence type="ECO:0000256" key="10">
    <source>
        <dbReference type="ARBA" id="ARBA00022801"/>
    </source>
</evidence>
<dbReference type="GO" id="GO:0000287">
    <property type="term" value="F:magnesium ion binding"/>
    <property type="evidence" value="ECO:0007669"/>
    <property type="project" value="UniProtKB-UniRule"/>
</dbReference>
<comment type="similarity">
    <text evidence="19">In the C-terminal section; belongs to the GTP cyclohydrolase II family.</text>
</comment>
<comment type="cofactor">
    <cofactor evidence="2">
        <name>Mn(2+)</name>
        <dbReference type="ChEBI" id="CHEBI:29035"/>
    </cofactor>
</comment>
<evidence type="ECO:0000313" key="22">
    <source>
        <dbReference type="Proteomes" id="UP000295632"/>
    </source>
</evidence>
<feature type="binding site" evidence="19">
    <location>
        <position position="266"/>
    </location>
    <ligand>
        <name>Zn(2+)</name>
        <dbReference type="ChEBI" id="CHEBI:29105"/>
        <note>catalytic</note>
    </ligand>
</feature>
<dbReference type="OrthoDB" id="9793111at2"/>
<keyword evidence="11 19" id="KW-0862">Zinc</keyword>
<evidence type="ECO:0000256" key="16">
    <source>
        <dbReference type="ARBA" id="ARBA00023268"/>
    </source>
</evidence>
<dbReference type="GO" id="GO:0005829">
    <property type="term" value="C:cytosol"/>
    <property type="evidence" value="ECO:0007669"/>
    <property type="project" value="TreeGrafter"/>
</dbReference>
<keyword evidence="16 19" id="KW-0511">Multifunctional enzyme</keyword>
<dbReference type="InterPro" id="IPR032677">
    <property type="entry name" value="GTP_cyclohydro_II"/>
</dbReference>
<dbReference type="NCBIfam" id="TIGR00506">
    <property type="entry name" value="ribB"/>
    <property type="match status" value="1"/>
</dbReference>
<dbReference type="SUPFAM" id="SSF142695">
    <property type="entry name" value="RibA-like"/>
    <property type="match status" value="1"/>
</dbReference>
<evidence type="ECO:0000256" key="18">
    <source>
        <dbReference type="ARBA" id="ARBA00049295"/>
    </source>
</evidence>
<keyword evidence="22" id="KW-1185">Reference proteome</keyword>
<dbReference type="FunFam" id="3.40.50.10990:FF:000001">
    <property type="entry name" value="Riboflavin biosynthesis protein RibBA"/>
    <property type="match status" value="1"/>
</dbReference>
<dbReference type="GO" id="GO:0005525">
    <property type="term" value="F:GTP binding"/>
    <property type="evidence" value="ECO:0007669"/>
    <property type="project" value="UniProtKB-KW"/>
</dbReference>
<feature type="binding site" evidence="19">
    <location>
        <position position="162"/>
    </location>
    <ligand>
        <name>D-ribulose 5-phosphate</name>
        <dbReference type="ChEBI" id="CHEBI:58121"/>
    </ligand>
</feature>
<dbReference type="GO" id="GO:0009231">
    <property type="term" value="P:riboflavin biosynthetic process"/>
    <property type="evidence" value="ECO:0007669"/>
    <property type="project" value="UniProtKB-UniRule"/>
</dbReference>
<evidence type="ECO:0000256" key="2">
    <source>
        <dbReference type="ARBA" id="ARBA00001936"/>
    </source>
</evidence>
<dbReference type="EC" id="4.1.99.12" evidence="19"/>
<feature type="binding site" evidence="19">
    <location>
        <begin position="292"/>
        <end position="294"/>
    </location>
    <ligand>
        <name>GTP</name>
        <dbReference type="ChEBI" id="CHEBI:37565"/>
    </ligand>
</feature>
<dbReference type="EMBL" id="SNYJ01000003">
    <property type="protein sequence ID" value="TDQ41589.1"/>
    <property type="molecule type" value="Genomic_DNA"/>
</dbReference>
<evidence type="ECO:0000313" key="21">
    <source>
        <dbReference type="EMBL" id="TDQ41589.1"/>
    </source>
</evidence>
<feature type="binding site" evidence="19">
    <location>
        <begin position="26"/>
        <end position="27"/>
    </location>
    <ligand>
        <name>D-ribulose 5-phosphate</name>
        <dbReference type="ChEBI" id="CHEBI:58121"/>
    </ligand>
</feature>
<feature type="binding site" evidence="19">
    <location>
        <begin position="250"/>
        <end position="254"/>
    </location>
    <ligand>
        <name>GTP</name>
        <dbReference type="ChEBI" id="CHEBI:37565"/>
    </ligand>
</feature>
<feature type="binding site" evidence="19">
    <location>
        <position position="268"/>
    </location>
    <ligand>
        <name>Zn(2+)</name>
        <dbReference type="ChEBI" id="CHEBI:29105"/>
        <note>catalytic</note>
    </ligand>
</feature>
<feature type="active site" description="Proton acceptor; for GTP cyclohydrolase activity" evidence="19">
    <location>
        <position position="326"/>
    </location>
</feature>
<accession>A0A4R6U9S2</accession>
<dbReference type="InterPro" id="IPR000926">
    <property type="entry name" value="RibA"/>
</dbReference>
<feature type="site" description="Essential for DHBP synthase activity" evidence="19">
    <location>
        <position position="124"/>
    </location>
</feature>
<evidence type="ECO:0000256" key="19">
    <source>
        <dbReference type="HAMAP-Rule" id="MF_01283"/>
    </source>
</evidence>
<dbReference type="PANTHER" id="PTHR21327">
    <property type="entry name" value="GTP CYCLOHYDROLASE II-RELATED"/>
    <property type="match status" value="1"/>
</dbReference>
<dbReference type="UniPathway" id="UPA00275">
    <property type="reaction ID" value="UER00399"/>
</dbReference>
<keyword evidence="8 19" id="KW-0479">Metal-binding</keyword>
<evidence type="ECO:0000256" key="9">
    <source>
        <dbReference type="ARBA" id="ARBA00022741"/>
    </source>
</evidence>
<feature type="binding site" evidence="19">
    <location>
        <position position="27"/>
    </location>
    <ligand>
        <name>Mg(2+)</name>
        <dbReference type="ChEBI" id="CHEBI:18420"/>
        <label>2</label>
    </ligand>
</feature>
<feature type="binding site" evidence="19">
    <location>
        <begin position="138"/>
        <end position="142"/>
    </location>
    <ligand>
        <name>D-ribulose 5-phosphate</name>
        <dbReference type="ChEBI" id="CHEBI:58121"/>
    </ligand>
</feature>
<evidence type="ECO:0000256" key="3">
    <source>
        <dbReference type="ARBA" id="ARBA00002284"/>
    </source>
</evidence>
<keyword evidence="10 19" id="KW-0378">Hydrolase</keyword>
<keyword evidence="14 19" id="KW-0464">Manganese</keyword>
<reference evidence="21 22" key="1">
    <citation type="submission" date="2019-03" db="EMBL/GenBank/DDBJ databases">
        <title>Genomic Encyclopedia of Type Strains, Phase IV (KMG-IV): sequencing the most valuable type-strain genomes for metagenomic binning, comparative biology and taxonomic classification.</title>
        <authorList>
            <person name="Goeker M."/>
        </authorList>
    </citation>
    <scope>NUCLEOTIDE SEQUENCE [LARGE SCALE GENOMIC DNA]</scope>
    <source>
        <strain evidence="21 22">DSM 28697</strain>
    </source>
</reference>
<comment type="pathway">
    <text evidence="5 19">Cofactor biosynthesis; riboflavin biosynthesis; 2-hydroxy-3-oxobutyl phosphate from D-ribulose 5-phosphate: step 1/1.</text>
</comment>
<comment type="cofactor">
    <cofactor evidence="19">
        <name>Mg(2+)</name>
        <dbReference type="ChEBI" id="CHEBI:18420"/>
    </cofactor>
    <cofactor evidence="19">
        <name>Mn(2+)</name>
        <dbReference type="ChEBI" id="CHEBI:29035"/>
    </cofactor>
    <text evidence="19">Binds 2 divalent metal cations per subunit. Magnesium or manganese.</text>
</comment>
<dbReference type="InterPro" id="IPR000422">
    <property type="entry name" value="DHBP_synthase_RibB"/>
</dbReference>
<evidence type="ECO:0000256" key="5">
    <source>
        <dbReference type="ARBA" id="ARBA00004904"/>
    </source>
</evidence>
<feature type="binding site" evidence="19">
    <location>
        <position position="255"/>
    </location>
    <ligand>
        <name>Zn(2+)</name>
        <dbReference type="ChEBI" id="CHEBI:29105"/>
        <note>catalytic</note>
    </ligand>
</feature>
<keyword evidence="15 19" id="KW-0456">Lyase</keyword>
<dbReference type="HAMAP" id="MF_01283">
    <property type="entry name" value="RibBA"/>
    <property type="match status" value="1"/>
</dbReference>
<dbReference type="Pfam" id="PF00925">
    <property type="entry name" value="GTP_cyclohydro2"/>
    <property type="match status" value="1"/>
</dbReference>
<comment type="similarity">
    <text evidence="6 19">In the N-terminal section; belongs to the DHBP synthase family.</text>
</comment>
<comment type="pathway">
    <text evidence="4 19">Cofactor biosynthesis; riboflavin biosynthesis; 5-amino-6-(D-ribitylamino)uracil from GTP: step 1/4.</text>
</comment>
<dbReference type="GO" id="GO:0003935">
    <property type="term" value="F:GTP cyclohydrolase II activity"/>
    <property type="evidence" value="ECO:0007669"/>
    <property type="project" value="UniProtKB-UniRule"/>
</dbReference>
<dbReference type="HAMAP" id="MF_00179">
    <property type="entry name" value="RibA"/>
    <property type="match status" value="1"/>
</dbReference>
<dbReference type="RefSeq" id="WP_133579452.1">
    <property type="nucleotide sequence ID" value="NZ_SNYJ01000003.1"/>
</dbReference>
<comment type="catalytic activity">
    <reaction evidence="18 19">
        <text>GTP + 4 H2O = 2,5-diamino-6-hydroxy-4-(5-phosphoribosylamino)-pyrimidine + formate + 2 phosphate + 3 H(+)</text>
        <dbReference type="Rhea" id="RHEA:23704"/>
        <dbReference type="ChEBI" id="CHEBI:15377"/>
        <dbReference type="ChEBI" id="CHEBI:15378"/>
        <dbReference type="ChEBI" id="CHEBI:15740"/>
        <dbReference type="ChEBI" id="CHEBI:37565"/>
        <dbReference type="ChEBI" id="CHEBI:43474"/>
        <dbReference type="ChEBI" id="CHEBI:58614"/>
        <dbReference type="EC" id="3.5.4.25"/>
    </reaction>
</comment>
<evidence type="ECO:0000256" key="8">
    <source>
        <dbReference type="ARBA" id="ARBA00022723"/>
    </source>
</evidence>
<dbReference type="NCBIfam" id="NF006803">
    <property type="entry name" value="PRK09311.1"/>
    <property type="match status" value="1"/>
</dbReference>
<dbReference type="GO" id="GO:0008686">
    <property type="term" value="F:3,4-dihydroxy-2-butanone-4-phosphate synthase activity"/>
    <property type="evidence" value="ECO:0007669"/>
    <property type="project" value="UniProtKB-UniRule"/>
</dbReference>
<evidence type="ECO:0000256" key="7">
    <source>
        <dbReference type="ARBA" id="ARBA00022619"/>
    </source>
</evidence>
<dbReference type="AlphaFoldDB" id="A0A4R6U9S2"/>
<feature type="active site" description="Nucleophile; for GTP cyclohydrolase activity" evidence="19">
    <location>
        <position position="328"/>
    </location>
</feature>
<proteinExistence type="inferred from homology"/>
<evidence type="ECO:0000256" key="1">
    <source>
        <dbReference type="ARBA" id="ARBA00000141"/>
    </source>
</evidence>
<evidence type="ECO:0000256" key="15">
    <source>
        <dbReference type="ARBA" id="ARBA00023239"/>
    </source>
</evidence>
<evidence type="ECO:0000256" key="17">
    <source>
        <dbReference type="ARBA" id="ARBA00043932"/>
    </source>
</evidence>
<evidence type="ECO:0000256" key="13">
    <source>
        <dbReference type="ARBA" id="ARBA00023134"/>
    </source>
</evidence>
<dbReference type="PIRSF" id="PIRSF001259">
    <property type="entry name" value="RibA"/>
    <property type="match status" value="1"/>
</dbReference>
<feature type="binding site" evidence="19">
    <location>
        <position position="27"/>
    </location>
    <ligand>
        <name>Mg(2+)</name>
        <dbReference type="ChEBI" id="CHEBI:18420"/>
        <label>1</label>
    </ligand>
</feature>
<dbReference type="Gene3D" id="3.90.870.10">
    <property type="entry name" value="DHBP synthase"/>
    <property type="match status" value="1"/>
</dbReference>
<dbReference type="InterPro" id="IPR016299">
    <property type="entry name" value="Riboflavin_synth_RibBA"/>
</dbReference>
<keyword evidence="12 19" id="KW-0460">Magnesium</keyword>
<feature type="binding site" evidence="19">
    <location>
        <position position="349"/>
    </location>
    <ligand>
        <name>GTP</name>
        <dbReference type="ChEBI" id="CHEBI:37565"/>
    </ligand>
</feature>
<evidence type="ECO:0000256" key="4">
    <source>
        <dbReference type="ARBA" id="ARBA00004853"/>
    </source>
</evidence>
<name>A0A4R6U9S2_9BACI</name>
<dbReference type="Gene3D" id="3.40.50.10990">
    <property type="entry name" value="GTP cyclohydrolase II"/>
    <property type="match status" value="1"/>
</dbReference>
<feature type="binding site" evidence="19">
    <location>
        <position position="354"/>
    </location>
    <ligand>
        <name>GTP</name>
        <dbReference type="ChEBI" id="CHEBI:37565"/>
    </ligand>
</feature>
<feature type="domain" description="GTP cyclohydrolase II" evidence="20">
    <location>
        <begin position="209"/>
        <end position="369"/>
    </location>
</feature>
<feature type="binding site" evidence="19">
    <location>
        <position position="314"/>
    </location>
    <ligand>
        <name>GTP</name>
        <dbReference type="ChEBI" id="CHEBI:37565"/>
    </ligand>
</feature>
<dbReference type="SUPFAM" id="SSF55821">
    <property type="entry name" value="YrdC/RibB"/>
    <property type="match status" value="1"/>
</dbReference>
<evidence type="ECO:0000256" key="6">
    <source>
        <dbReference type="ARBA" id="ARBA00005520"/>
    </source>
</evidence>
<evidence type="ECO:0000256" key="11">
    <source>
        <dbReference type="ARBA" id="ARBA00022833"/>
    </source>
</evidence>
<comment type="function">
    <text evidence="3 19">Catalyzes the conversion of D-ribulose 5-phosphate to formate and 3,4-dihydroxy-2-butanone 4-phosphate.</text>
</comment>
<feature type="site" description="Essential for DHBP synthase activity" evidence="19">
    <location>
        <position position="162"/>
    </location>
</feature>
<dbReference type="GO" id="GO:0008270">
    <property type="term" value="F:zinc ion binding"/>
    <property type="evidence" value="ECO:0007669"/>
    <property type="project" value="UniProtKB-UniRule"/>
</dbReference>
<dbReference type="Pfam" id="PF00926">
    <property type="entry name" value="DHBP_synthase"/>
    <property type="match status" value="1"/>
</dbReference>
<dbReference type="PANTHER" id="PTHR21327:SF18">
    <property type="entry name" value="3,4-DIHYDROXY-2-BUTANONE 4-PHOSPHATE SYNTHASE"/>
    <property type="match status" value="1"/>
</dbReference>
<feature type="binding site" evidence="19">
    <location>
        <position position="31"/>
    </location>
    <ligand>
        <name>D-ribulose 5-phosphate</name>
        <dbReference type="ChEBI" id="CHEBI:58121"/>
    </ligand>
</feature>
<keyword evidence="7 19" id="KW-0686">Riboflavin biosynthesis</keyword>